<dbReference type="Pfam" id="PF04023">
    <property type="entry name" value="FeoA"/>
    <property type="match status" value="1"/>
</dbReference>
<dbReference type="STRING" id="497964.CfE428DRAFT_6372"/>
<protein>
    <submittedName>
        <fullName evidence="3">FeoA family protein</fullName>
    </submittedName>
</protein>
<keyword evidence="4" id="KW-1185">Reference proteome</keyword>
<gene>
    <name evidence="3" type="ORF">CfE428DRAFT_6372</name>
</gene>
<accession>B4DBT1</accession>
<dbReference type="RefSeq" id="WP_006983690.1">
    <property type="nucleotide sequence ID" value="NZ_ABVL01000040.1"/>
</dbReference>
<dbReference type="InParanoid" id="B4DBT1"/>
<evidence type="ECO:0000256" key="1">
    <source>
        <dbReference type="ARBA" id="ARBA00023004"/>
    </source>
</evidence>
<sequence length="82" mass="9105">MQTASHKPTYTLARARVGERLRVVTICPDCPECLRLRELGFQDRVEVRKVADGAAIICSIMGMRVAIGRDLGEHVRVEKIAA</sequence>
<reference evidence="3 4" key="1">
    <citation type="journal article" date="2011" name="J. Bacteriol.">
        <title>Genome sequence of Chthoniobacter flavus Ellin428, an aerobic heterotrophic soil bacterium.</title>
        <authorList>
            <person name="Kant R."/>
            <person name="van Passel M.W."/>
            <person name="Palva A."/>
            <person name="Lucas S."/>
            <person name="Lapidus A."/>
            <person name="Glavina Del Rio T."/>
            <person name="Dalin E."/>
            <person name="Tice H."/>
            <person name="Bruce D."/>
            <person name="Goodwin L."/>
            <person name="Pitluck S."/>
            <person name="Larimer F.W."/>
            <person name="Land M.L."/>
            <person name="Hauser L."/>
            <person name="Sangwan P."/>
            <person name="de Vos W.M."/>
            <person name="Janssen P.H."/>
            <person name="Smidt H."/>
        </authorList>
    </citation>
    <scope>NUCLEOTIDE SEQUENCE [LARGE SCALE GENOMIC DNA]</scope>
    <source>
        <strain evidence="3 4">Ellin428</strain>
    </source>
</reference>
<name>B4DBT1_9BACT</name>
<dbReference type="SMART" id="SM00899">
    <property type="entry name" value="FeoA"/>
    <property type="match status" value="1"/>
</dbReference>
<dbReference type="InterPro" id="IPR008988">
    <property type="entry name" value="Transcriptional_repressor_C"/>
</dbReference>
<dbReference type="eggNOG" id="COG1918">
    <property type="taxonomic scope" value="Bacteria"/>
</dbReference>
<dbReference type="Proteomes" id="UP000005824">
    <property type="component" value="Unassembled WGS sequence"/>
</dbReference>
<keyword evidence="1" id="KW-0408">Iron</keyword>
<dbReference type="InterPro" id="IPR007167">
    <property type="entry name" value="Fe-transptr_FeoA-like"/>
</dbReference>
<feature type="domain" description="Ferrous iron transporter FeoA-like" evidence="2">
    <location>
        <begin position="10"/>
        <end position="79"/>
    </location>
</feature>
<evidence type="ECO:0000313" key="4">
    <source>
        <dbReference type="Proteomes" id="UP000005824"/>
    </source>
</evidence>
<evidence type="ECO:0000313" key="3">
    <source>
        <dbReference type="EMBL" id="EDY16110.1"/>
    </source>
</evidence>
<proteinExistence type="predicted"/>
<dbReference type="Gene3D" id="2.30.30.90">
    <property type="match status" value="1"/>
</dbReference>
<dbReference type="AlphaFoldDB" id="B4DBT1"/>
<comment type="caution">
    <text evidence="3">The sequence shown here is derived from an EMBL/GenBank/DDBJ whole genome shotgun (WGS) entry which is preliminary data.</text>
</comment>
<dbReference type="SUPFAM" id="SSF50037">
    <property type="entry name" value="C-terminal domain of transcriptional repressors"/>
    <property type="match status" value="1"/>
</dbReference>
<dbReference type="EMBL" id="ABVL01000040">
    <property type="protein sequence ID" value="EDY16110.1"/>
    <property type="molecule type" value="Genomic_DNA"/>
</dbReference>
<evidence type="ECO:0000259" key="2">
    <source>
        <dbReference type="SMART" id="SM00899"/>
    </source>
</evidence>
<dbReference type="GO" id="GO:0046914">
    <property type="term" value="F:transition metal ion binding"/>
    <property type="evidence" value="ECO:0007669"/>
    <property type="project" value="InterPro"/>
</dbReference>
<organism evidence="3 4">
    <name type="scientific">Chthoniobacter flavus Ellin428</name>
    <dbReference type="NCBI Taxonomy" id="497964"/>
    <lineage>
        <taxon>Bacteria</taxon>
        <taxon>Pseudomonadati</taxon>
        <taxon>Verrucomicrobiota</taxon>
        <taxon>Spartobacteria</taxon>
        <taxon>Chthoniobacterales</taxon>
        <taxon>Chthoniobacteraceae</taxon>
        <taxon>Chthoniobacter</taxon>
    </lineage>
</organism>
<dbReference type="InterPro" id="IPR038157">
    <property type="entry name" value="FeoA_core_dom"/>
</dbReference>